<dbReference type="RefSeq" id="WP_188618703.1">
    <property type="nucleotide sequence ID" value="NZ_BMLV01000008.1"/>
</dbReference>
<accession>A0ABQ2NLS6</accession>
<sequence length="106" mass="11830">MGIRQIIQTRNKCCEFFYVQNPTGKPQGKYWITTIPTSLTILQAKSAGLEVTDALPIFPETDVANCENPDELVFETPFALLEDAKMAGRDLATTLPREVTNVIVRN</sequence>
<reference evidence="2" key="1">
    <citation type="journal article" date="2019" name="Int. J. Syst. Evol. Microbiol.">
        <title>The Global Catalogue of Microorganisms (GCM) 10K type strain sequencing project: providing services to taxonomists for standard genome sequencing and annotation.</title>
        <authorList>
            <consortium name="The Broad Institute Genomics Platform"/>
            <consortium name="The Broad Institute Genome Sequencing Center for Infectious Disease"/>
            <person name="Wu L."/>
            <person name="Ma J."/>
        </authorList>
    </citation>
    <scope>NUCLEOTIDE SEQUENCE [LARGE SCALE GENOMIC DNA]</scope>
    <source>
        <strain evidence="2">CGMCC 1.7656</strain>
    </source>
</reference>
<gene>
    <name evidence="1" type="ORF">GCM10010992_27300</name>
</gene>
<keyword evidence="2" id="KW-1185">Reference proteome</keyword>
<organism evidence="1 2">
    <name type="scientific">Cloacibacterium rupense</name>
    <dbReference type="NCBI Taxonomy" id="517423"/>
    <lineage>
        <taxon>Bacteria</taxon>
        <taxon>Pseudomonadati</taxon>
        <taxon>Bacteroidota</taxon>
        <taxon>Flavobacteriia</taxon>
        <taxon>Flavobacteriales</taxon>
        <taxon>Weeksellaceae</taxon>
    </lineage>
</organism>
<evidence type="ECO:0000313" key="1">
    <source>
        <dbReference type="EMBL" id="GGP06628.1"/>
    </source>
</evidence>
<comment type="caution">
    <text evidence="1">The sequence shown here is derived from an EMBL/GenBank/DDBJ whole genome shotgun (WGS) entry which is preliminary data.</text>
</comment>
<protein>
    <submittedName>
        <fullName evidence="1">Uncharacterized protein</fullName>
    </submittedName>
</protein>
<dbReference type="Proteomes" id="UP000620064">
    <property type="component" value="Unassembled WGS sequence"/>
</dbReference>
<proteinExistence type="predicted"/>
<dbReference type="EMBL" id="BMLV01000008">
    <property type="protein sequence ID" value="GGP06628.1"/>
    <property type="molecule type" value="Genomic_DNA"/>
</dbReference>
<name>A0ABQ2NLS6_9FLAO</name>
<evidence type="ECO:0000313" key="2">
    <source>
        <dbReference type="Proteomes" id="UP000620064"/>
    </source>
</evidence>